<keyword evidence="6" id="KW-0067">ATP-binding</keyword>
<dbReference type="PROSITE" id="PS50837">
    <property type="entry name" value="NACHT"/>
    <property type="match status" value="1"/>
</dbReference>
<dbReference type="FunCoup" id="A0A3Q1IP24">
    <property type="interactions" value="564"/>
</dbReference>
<dbReference type="Pfam" id="PF13516">
    <property type="entry name" value="LRR_6"/>
    <property type="match status" value="4"/>
</dbReference>
<dbReference type="FunFam" id="3.40.50.300:FF:000210">
    <property type="entry name" value="Si:dkey-16p6.1"/>
    <property type="match status" value="1"/>
</dbReference>
<evidence type="ECO:0000256" key="1">
    <source>
        <dbReference type="ARBA" id="ARBA00004496"/>
    </source>
</evidence>
<name>A0A3Q1IP24_ANATE</name>
<sequence length="857" mass="97595">MMFWTSSCPAVLCVWMSRSIPSLPAADGIISCLSTDVGLQKVLDEHKISLRRRCECVTEGSDETGSGTLLNRIYTELYVTEGQSEEVNTQHEVRQLETVSKMETFHDTAIKVHDIFKALPDQQTHIRVVLTNGVAGVGKTFSVQKFTLDWAEDLENQDVRLLVLLSFRELNLIKDEQYSLLTLLHVFHPTLQKVTAEQLAVCKPLFIFDGLDESRLSLDFTNRSVVSDVTQESSVNVLLISLIKGNLLPSALVWITSRPAAANQIPPTCVDRVTEVRGFTDVQKEEYFRRRFSDEELSSRIISHIKTSRSLHIMCHIPVFCWITATVLEHMLTTEQRGKLPKTLTDLYSHFLLVQTNRKKNKEVLLKLGRLAFEHLEKGNITFYQEDLEQCGLDVTESVIFQKTVYCFVHLSIQEFLAAVYMFHCYNNRKTDVLEGFLEDGWKYELCNTRLDHFLRGAMEKSLKSRNGHLDLFVRFLHGLSLESNQRLLGGLLGQTENSSIIIQRVINNLKQMNMSNIFPDRSINVFYCLMEMKDHSVHQEIKQFLKSENRSETRLYAIHCSALAYLLQMSEEVLEELDLNKYNTSKDGRLRLIPAMWNCRKALFTNCGLKEIHCEVVASALKFSPLHLRELDLSRNYKIKDSGVKRLSDGLKCQTCSLEILRLRRCSLSHSSCDSLALALTSNPFHLRELDLSENPLLDSGVTLLCDFLRSPHIILKTLRLSGCSLSDINSLASALKSNPSHLTELQLSHNNLQDSGVKLLCGFLESPQCRLEILRLSGCSLSEISCDSLVSALKSNPSHLKELQLCDNKLQDSGVKLLCRFLKCPRCNLQTLRSDTIFFCFFKDADSLKPFKCHY</sequence>
<dbReference type="InterPro" id="IPR041267">
    <property type="entry name" value="NLRP_HD2"/>
</dbReference>
<keyword evidence="4" id="KW-0677">Repeat</keyword>
<dbReference type="Pfam" id="PF17776">
    <property type="entry name" value="NLRC4_HD2"/>
    <property type="match status" value="1"/>
</dbReference>
<dbReference type="PANTHER" id="PTHR24106">
    <property type="entry name" value="NACHT, LRR AND CARD DOMAINS-CONTAINING"/>
    <property type="match status" value="1"/>
</dbReference>
<protein>
    <recommendedName>
        <fullName evidence="8">NACHT domain-containing protein</fullName>
    </recommendedName>
</protein>
<evidence type="ECO:0000256" key="2">
    <source>
        <dbReference type="ARBA" id="ARBA00022490"/>
    </source>
</evidence>
<proteinExistence type="predicted"/>
<dbReference type="SMART" id="SM01288">
    <property type="entry name" value="FISNA"/>
    <property type="match status" value="1"/>
</dbReference>
<dbReference type="InParanoid" id="A0A3Q1IP24"/>
<dbReference type="Ensembl" id="ENSATET00000023896.3">
    <property type="protein sequence ID" value="ENSATEP00000023517.3"/>
    <property type="gene ID" value="ENSATEG00000032570.1"/>
</dbReference>
<evidence type="ECO:0000313" key="9">
    <source>
        <dbReference type="Ensembl" id="ENSATEP00000023517.3"/>
    </source>
</evidence>
<dbReference type="SUPFAM" id="SSF52047">
    <property type="entry name" value="RNI-like"/>
    <property type="match status" value="1"/>
</dbReference>
<dbReference type="InterPro" id="IPR027417">
    <property type="entry name" value="P-loop_NTPase"/>
</dbReference>
<evidence type="ECO:0000313" key="10">
    <source>
        <dbReference type="Proteomes" id="UP000265040"/>
    </source>
</evidence>
<dbReference type="Pfam" id="PF17779">
    <property type="entry name" value="WHD_NOD2"/>
    <property type="match status" value="1"/>
</dbReference>
<dbReference type="Pfam" id="PF14484">
    <property type="entry name" value="FISNA"/>
    <property type="match status" value="1"/>
</dbReference>
<keyword evidence="10" id="KW-1185">Reference proteome</keyword>
<evidence type="ECO:0000256" key="3">
    <source>
        <dbReference type="ARBA" id="ARBA00022614"/>
    </source>
</evidence>
<organism evidence="9 10">
    <name type="scientific">Anabas testudineus</name>
    <name type="common">Climbing perch</name>
    <name type="synonym">Anthias testudineus</name>
    <dbReference type="NCBI Taxonomy" id="64144"/>
    <lineage>
        <taxon>Eukaryota</taxon>
        <taxon>Metazoa</taxon>
        <taxon>Chordata</taxon>
        <taxon>Craniata</taxon>
        <taxon>Vertebrata</taxon>
        <taxon>Euteleostomi</taxon>
        <taxon>Actinopterygii</taxon>
        <taxon>Neopterygii</taxon>
        <taxon>Teleostei</taxon>
        <taxon>Neoteleostei</taxon>
        <taxon>Acanthomorphata</taxon>
        <taxon>Anabantaria</taxon>
        <taxon>Anabantiformes</taxon>
        <taxon>Anabantoidei</taxon>
        <taxon>Anabantidae</taxon>
        <taxon>Anabas</taxon>
    </lineage>
</organism>
<comment type="subcellular location">
    <subcellularLocation>
        <location evidence="1">Cytoplasm</location>
    </subcellularLocation>
</comment>
<dbReference type="InterPro" id="IPR029495">
    <property type="entry name" value="NACHT-assoc"/>
</dbReference>
<reference evidence="9" key="2">
    <citation type="submission" date="2025-08" db="UniProtKB">
        <authorList>
            <consortium name="Ensembl"/>
        </authorList>
    </citation>
    <scope>IDENTIFICATION</scope>
</reference>
<keyword evidence="7" id="KW-0732">Signal</keyword>
<dbReference type="STRING" id="64144.ENSATEP00000023517"/>
<dbReference type="GO" id="GO:0005524">
    <property type="term" value="F:ATP binding"/>
    <property type="evidence" value="ECO:0007669"/>
    <property type="project" value="UniProtKB-KW"/>
</dbReference>
<dbReference type="Gene3D" id="3.40.50.300">
    <property type="entry name" value="P-loop containing nucleotide triphosphate hydrolases"/>
    <property type="match status" value="1"/>
</dbReference>
<dbReference type="Proteomes" id="UP000265040">
    <property type="component" value="Chromosome 2"/>
</dbReference>
<evidence type="ECO:0000259" key="8">
    <source>
        <dbReference type="PROSITE" id="PS50837"/>
    </source>
</evidence>
<dbReference type="Pfam" id="PF05729">
    <property type="entry name" value="NACHT"/>
    <property type="match status" value="1"/>
</dbReference>
<evidence type="ECO:0000256" key="5">
    <source>
        <dbReference type="ARBA" id="ARBA00022741"/>
    </source>
</evidence>
<evidence type="ECO:0000256" key="7">
    <source>
        <dbReference type="SAM" id="SignalP"/>
    </source>
</evidence>
<dbReference type="InterPro" id="IPR041075">
    <property type="entry name" value="NOD1/2_WH"/>
</dbReference>
<feature type="signal peptide" evidence="7">
    <location>
        <begin position="1"/>
        <end position="19"/>
    </location>
</feature>
<keyword evidence="5" id="KW-0547">Nucleotide-binding</keyword>
<dbReference type="GeneTree" id="ENSGT01070000253760"/>
<dbReference type="Gene3D" id="3.80.10.10">
    <property type="entry name" value="Ribonuclease Inhibitor"/>
    <property type="match status" value="2"/>
</dbReference>
<keyword evidence="3" id="KW-0433">Leucine-rich repeat</keyword>
<dbReference type="InterPro" id="IPR007111">
    <property type="entry name" value="NACHT_NTPase"/>
</dbReference>
<feature type="domain" description="NACHT" evidence="8">
    <location>
        <begin position="127"/>
        <end position="261"/>
    </location>
</feature>
<dbReference type="InterPro" id="IPR032675">
    <property type="entry name" value="LRR_dom_sf"/>
</dbReference>
<dbReference type="InterPro" id="IPR001611">
    <property type="entry name" value="Leu-rich_rpt"/>
</dbReference>
<reference evidence="9" key="3">
    <citation type="submission" date="2025-09" db="UniProtKB">
        <authorList>
            <consortium name="Ensembl"/>
        </authorList>
    </citation>
    <scope>IDENTIFICATION</scope>
</reference>
<accession>A0A3Q1IP24</accession>
<reference evidence="9" key="1">
    <citation type="submission" date="2021-04" db="EMBL/GenBank/DDBJ databases">
        <authorList>
            <consortium name="Wellcome Sanger Institute Data Sharing"/>
        </authorList>
    </citation>
    <scope>NUCLEOTIDE SEQUENCE [LARGE SCALE GENOMIC DNA]</scope>
</reference>
<dbReference type="AlphaFoldDB" id="A0A3Q1IP24"/>
<dbReference type="SMART" id="SM00368">
    <property type="entry name" value="LRR_RI"/>
    <property type="match status" value="7"/>
</dbReference>
<evidence type="ECO:0000256" key="6">
    <source>
        <dbReference type="ARBA" id="ARBA00022840"/>
    </source>
</evidence>
<dbReference type="GO" id="GO:0005737">
    <property type="term" value="C:cytoplasm"/>
    <property type="evidence" value="ECO:0007669"/>
    <property type="project" value="UniProtKB-SubCell"/>
</dbReference>
<feature type="chain" id="PRO_5043938299" description="NACHT domain-containing protein" evidence="7">
    <location>
        <begin position="20"/>
        <end position="857"/>
    </location>
</feature>
<evidence type="ECO:0000256" key="4">
    <source>
        <dbReference type="ARBA" id="ARBA00022737"/>
    </source>
</evidence>
<keyword evidence="2" id="KW-0963">Cytoplasm</keyword>
<dbReference type="InterPro" id="IPR051261">
    <property type="entry name" value="NLR"/>
</dbReference>